<sequence>MRKDATEKNGTLVRSAGCVRSRITSELFTLKFKHVGQKCYPDLLLCSNRSPLMLLRWRFFTLYFALDREFVRCSGVVIFLLMIVTSFIGYVPPWV</sequence>
<keyword evidence="5" id="KW-1185">Reference proteome</keyword>
<accession>A0AAF0XJZ1</accession>
<dbReference type="GO" id="GO:0015232">
    <property type="term" value="F:heme transmembrane transporter activity"/>
    <property type="evidence" value="ECO:0007669"/>
    <property type="project" value="InterPro"/>
</dbReference>
<evidence type="ECO:0000256" key="3">
    <source>
        <dbReference type="SAM" id="Phobius"/>
    </source>
</evidence>
<dbReference type="PANTHER" id="PTHR43653">
    <property type="entry name" value="CYTOCHROME C ASSEMBLY PROTEIN-RELATED"/>
    <property type="match status" value="1"/>
</dbReference>
<keyword evidence="3" id="KW-0812">Transmembrane</keyword>
<comment type="similarity">
    <text evidence="1">Belongs to the CcmF/CycK/Ccl1/NrfE/CcsA family.</text>
</comment>
<dbReference type="Proteomes" id="UP000077755">
    <property type="component" value="Chromosome 7"/>
</dbReference>
<gene>
    <name evidence="4" type="ORF">DCAR_0727651</name>
</gene>
<evidence type="ECO:0000313" key="4">
    <source>
        <dbReference type="EMBL" id="WOH08214.1"/>
    </source>
</evidence>
<keyword evidence="3" id="KW-1133">Transmembrane helix</keyword>
<evidence type="ECO:0000313" key="5">
    <source>
        <dbReference type="Proteomes" id="UP000077755"/>
    </source>
</evidence>
<keyword evidence="2" id="KW-0201">Cytochrome c-type biogenesis</keyword>
<dbReference type="GO" id="GO:0017004">
    <property type="term" value="P:cytochrome complex assembly"/>
    <property type="evidence" value="ECO:0007669"/>
    <property type="project" value="UniProtKB-KW"/>
</dbReference>
<protein>
    <submittedName>
        <fullName evidence="4">Uncharacterized protein</fullName>
    </submittedName>
</protein>
<dbReference type="GO" id="GO:0016020">
    <property type="term" value="C:membrane"/>
    <property type="evidence" value="ECO:0007669"/>
    <property type="project" value="InterPro"/>
</dbReference>
<reference evidence="4" key="2">
    <citation type="submission" date="2022-03" db="EMBL/GenBank/DDBJ databases">
        <title>Draft title - Genomic analysis of global carrot germplasm unveils the trajectory of domestication and the origin of high carotenoid orange carrot.</title>
        <authorList>
            <person name="Iorizzo M."/>
            <person name="Ellison S."/>
            <person name="Senalik D."/>
            <person name="Macko-Podgorni A."/>
            <person name="Grzebelus D."/>
            <person name="Bostan H."/>
            <person name="Rolling W."/>
            <person name="Curaba J."/>
            <person name="Simon P."/>
        </authorList>
    </citation>
    <scope>NUCLEOTIDE SEQUENCE</scope>
    <source>
        <tissue evidence="4">Leaf</tissue>
    </source>
</reference>
<organism evidence="4 5">
    <name type="scientific">Daucus carota subsp. sativus</name>
    <name type="common">Carrot</name>
    <dbReference type="NCBI Taxonomy" id="79200"/>
    <lineage>
        <taxon>Eukaryota</taxon>
        <taxon>Viridiplantae</taxon>
        <taxon>Streptophyta</taxon>
        <taxon>Embryophyta</taxon>
        <taxon>Tracheophyta</taxon>
        <taxon>Spermatophyta</taxon>
        <taxon>Magnoliopsida</taxon>
        <taxon>eudicotyledons</taxon>
        <taxon>Gunneridae</taxon>
        <taxon>Pentapetalae</taxon>
        <taxon>asterids</taxon>
        <taxon>campanulids</taxon>
        <taxon>Apiales</taxon>
        <taxon>Apiaceae</taxon>
        <taxon>Apioideae</taxon>
        <taxon>Scandiceae</taxon>
        <taxon>Daucinae</taxon>
        <taxon>Daucus</taxon>
        <taxon>Daucus sect. Daucus</taxon>
    </lineage>
</organism>
<keyword evidence="3" id="KW-0472">Membrane</keyword>
<dbReference type="PANTHER" id="PTHR43653:SF1">
    <property type="entry name" value="CYTOCHROME C-TYPE BIOGENESIS PROTEIN CCMF"/>
    <property type="match status" value="1"/>
</dbReference>
<dbReference type="SUPFAM" id="SSF81342">
    <property type="entry name" value="Transmembrane di-heme cytochromes"/>
    <property type="match status" value="1"/>
</dbReference>
<evidence type="ECO:0000256" key="1">
    <source>
        <dbReference type="ARBA" id="ARBA00009186"/>
    </source>
</evidence>
<dbReference type="EMBL" id="CP093349">
    <property type="protein sequence ID" value="WOH08214.1"/>
    <property type="molecule type" value="Genomic_DNA"/>
</dbReference>
<reference evidence="4" key="1">
    <citation type="journal article" date="2016" name="Nat. Genet.">
        <title>A high-quality carrot genome assembly provides new insights into carotenoid accumulation and asterid genome evolution.</title>
        <authorList>
            <person name="Iorizzo M."/>
            <person name="Ellison S."/>
            <person name="Senalik D."/>
            <person name="Zeng P."/>
            <person name="Satapoomin P."/>
            <person name="Huang J."/>
            <person name="Bowman M."/>
            <person name="Iovene M."/>
            <person name="Sanseverino W."/>
            <person name="Cavagnaro P."/>
            <person name="Yildiz M."/>
            <person name="Macko-Podgorni A."/>
            <person name="Moranska E."/>
            <person name="Grzebelus E."/>
            <person name="Grzebelus D."/>
            <person name="Ashrafi H."/>
            <person name="Zheng Z."/>
            <person name="Cheng S."/>
            <person name="Spooner D."/>
            <person name="Van Deynze A."/>
            <person name="Simon P."/>
        </authorList>
    </citation>
    <scope>NUCLEOTIDE SEQUENCE</scope>
    <source>
        <tissue evidence="4">Leaf</tissue>
    </source>
</reference>
<dbReference type="GO" id="GO:0022904">
    <property type="term" value="P:respiratory electron transport chain"/>
    <property type="evidence" value="ECO:0007669"/>
    <property type="project" value="InterPro"/>
</dbReference>
<evidence type="ECO:0000256" key="2">
    <source>
        <dbReference type="ARBA" id="ARBA00022748"/>
    </source>
</evidence>
<name>A0AAF0XJZ1_DAUCS</name>
<dbReference type="InterPro" id="IPR016174">
    <property type="entry name" value="Di-haem_cyt_TM"/>
</dbReference>
<dbReference type="InterPro" id="IPR003567">
    <property type="entry name" value="Cyt_c_biogenesis"/>
</dbReference>
<proteinExistence type="inferred from homology"/>
<feature type="transmembrane region" description="Helical" evidence="3">
    <location>
        <begin position="70"/>
        <end position="91"/>
    </location>
</feature>
<dbReference type="AlphaFoldDB" id="A0AAF0XJZ1"/>